<organism evidence="3">
    <name type="scientific">Boseongicola sp. SB0664_bin_43</name>
    <dbReference type="NCBI Taxonomy" id="2604844"/>
    <lineage>
        <taxon>Bacteria</taxon>
        <taxon>Pseudomonadati</taxon>
        <taxon>Pseudomonadota</taxon>
        <taxon>Alphaproteobacteria</taxon>
        <taxon>Rhodobacterales</taxon>
        <taxon>Paracoccaceae</taxon>
        <taxon>Boseongicola</taxon>
    </lineage>
</organism>
<evidence type="ECO:0000256" key="1">
    <source>
        <dbReference type="ARBA" id="ARBA00022801"/>
    </source>
</evidence>
<proteinExistence type="predicted"/>
<dbReference type="InterPro" id="IPR029058">
    <property type="entry name" value="AB_hydrolase_fold"/>
</dbReference>
<dbReference type="SUPFAM" id="SSF53474">
    <property type="entry name" value="alpha/beta-Hydrolases"/>
    <property type="match status" value="1"/>
</dbReference>
<evidence type="ECO:0000313" key="3">
    <source>
        <dbReference type="EMBL" id="MXY34133.1"/>
    </source>
</evidence>
<evidence type="ECO:0000259" key="2">
    <source>
        <dbReference type="Pfam" id="PF00561"/>
    </source>
</evidence>
<dbReference type="InterPro" id="IPR000073">
    <property type="entry name" value="AB_hydrolase_1"/>
</dbReference>
<dbReference type="Gene3D" id="3.40.50.1820">
    <property type="entry name" value="alpha/beta hydrolase"/>
    <property type="match status" value="1"/>
</dbReference>
<dbReference type="InterPro" id="IPR000639">
    <property type="entry name" value="Epox_hydrolase-like"/>
</dbReference>
<dbReference type="PRINTS" id="PR00412">
    <property type="entry name" value="EPOXHYDRLASE"/>
</dbReference>
<feature type="domain" description="AB hydrolase-1" evidence="2">
    <location>
        <begin position="21"/>
        <end position="269"/>
    </location>
</feature>
<dbReference type="AlphaFoldDB" id="A0A6B0Y266"/>
<comment type="caution">
    <text evidence="3">The sequence shown here is derived from an EMBL/GenBank/DDBJ whole genome shotgun (WGS) entry which is preliminary data.</text>
</comment>
<name>A0A6B0Y266_9RHOB</name>
<dbReference type="EMBL" id="VXRY01000339">
    <property type="protein sequence ID" value="MXY34133.1"/>
    <property type="molecule type" value="Genomic_DNA"/>
</dbReference>
<gene>
    <name evidence="3" type="ORF">F4Y60_08585</name>
</gene>
<dbReference type="PANTHER" id="PTHR43329">
    <property type="entry name" value="EPOXIDE HYDROLASE"/>
    <property type="match status" value="1"/>
</dbReference>
<dbReference type="GO" id="GO:0016787">
    <property type="term" value="F:hydrolase activity"/>
    <property type="evidence" value="ECO:0007669"/>
    <property type="project" value="UniProtKB-KW"/>
</dbReference>
<protein>
    <submittedName>
        <fullName evidence="3">Alpha/beta hydrolase</fullName>
    </submittedName>
</protein>
<reference evidence="3" key="1">
    <citation type="submission" date="2019-09" db="EMBL/GenBank/DDBJ databases">
        <title>Characterisation of the sponge microbiome using genome-centric metagenomics.</title>
        <authorList>
            <person name="Engelberts J.P."/>
            <person name="Robbins S.J."/>
            <person name="De Goeij J.M."/>
            <person name="Aranda M."/>
            <person name="Bell S.C."/>
            <person name="Webster N.S."/>
        </authorList>
    </citation>
    <scope>NUCLEOTIDE SEQUENCE</scope>
    <source>
        <strain evidence="3">SB0664_bin_43</strain>
    </source>
</reference>
<accession>A0A6B0Y266</accession>
<keyword evidence="1 3" id="KW-0378">Hydrolase</keyword>
<sequence>MPTAVVEDGISIAYDELGSGPPLLLLHGFPQTRAMWTEVAPALAERFCVVTADLRGYGASSKPPATSNLANYSFRAMGADMFALMSSLGHERFHLVGHDRGARAAYRMALDAPGKAESLTLMDIVPTDHLVEAWAYELSKAYFHWSFLAQPAPLPERMIGADPDHFFEACLSGWGGAAQRAFAQIDAYRAAWRDPATIAGMTNDYRAAVSADLALDAESRGRVLECPALVLWGADGVMARHFDATQVWAPRLSNLTVGLVPGGHFFVDQSPGETAEALCRFLLPLAT</sequence>
<dbReference type="Pfam" id="PF00561">
    <property type="entry name" value="Abhydrolase_1"/>
    <property type="match status" value="1"/>
</dbReference>